<dbReference type="CDD" id="cd07100">
    <property type="entry name" value="ALDH_SSADH1_GabD1"/>
    <property type="match status" value="1"/>
</dbReference>
<organism evidence="5 6">
    <name type="scientific">Aggregatimonas sangjinii</name>
    <dbReference type="NCBI Taxonomy" id="2583587"/>
    <lineage>
        <taxon>Bacteria</taxon>
        <taxon>Pseudomonadati</taxon>
        <taxon>Bacteroidota</taxon>
        <taxon>Flavobacteriia</taxon>
        <taxon>Flavobacteriales</taxon>
        <taxon>Flavobacteriaceae</taxon>
        <taxon>Aggregatimonas</taxon>
    </lineage>
</organism>
<proteinExistence type="inferred from homology"/>
<dbReference type="FunFam" id="3.40.309.10:FF:000009">
    <property type="entry name" value="Aldehyde dehydrogenase A"/>
    <property type="match status" value="1"/>
</dbReference>
<protein>
    <submittedName>
        <fullName evidence="5">NAD-dependent succinate-semialdehyde dehydrogenase</fullName>
    </submittedName>
</protein>
<comment type="similarity">
    <text evidence="1">Belongs to the aldehyde dehydrogenase family.</text>
</comment>
<name>A0A5B7SQ68_9FLAO</name>
<evidence type="ECO:0000313" key="5">
    <source>
        <dbReference type="EMBL" id="QCX00736.1"/>
    </source>
</evidence>
<keyword evidence="2" id="KW-0521">NADP</keyword>
<reference evidence="5 6" key="1">
    <citation type="submission" date="2019-05" db="EMBL/GenBank/DDBJ databases">
        <title>Genome sequencing of F202Z8.</title>
        <authorList>
            <person name="Kwon Y.M."/>
        </authorList>
    </citation>
    <scope>NUCLEOTIDE SEQUENCE [LARGE SCALE GENOMIC DNA]</scope>
    <source>
        <strain evidence="5 6">F202Z8</strain>
    </source>
</reference>
<evidence type="ECO:0000256" key="2">
    <source>
        <dbReference type="ARBA" id="ARBA00022857"/>
    </source>
</evidence>
<dbReference type="GO" id="GO:0004030">
    <property type="term" value="F:aldehyde dehydrogenase [NAD(P)+] activity"/>
    <property type="evidence" value="ECO:0007669"/>
    <property type="project" value="InterPro"/>
</dbReference>
<dbReference type="InterPro" id="IPR044148">
    <property type="entry name" value="ALDH_GabD1-like"/>
</dbReference>
<dbReference type="InterPro" id="IPR016162">
    <property type="entry name" value="Ald_DH_N"/>
</dbReference>
<sequence length="466" mass="50916">MKEEKNKNGFATINPATGEEIKSYTYMSNDEAVDAVKKCHEAFMKWRMESPEDRAQIIKAIGKGLEKHKDEFVQLMTQEMGKLLQHGEQEIDLCAGICDYTAENGPKELADEERTLPNGGQGTISYAPIGVIYGIQPWNFPCYQAIRFSIANLMAGNGVLLKHAENVTGSALLLHRIFEEAKVPKDLFTVLIIDHEQSDKIIENELVRGVTLTGSSGAGRHIAEKAGAVLKKTVLELGSNDAYIVLADADIELAAQTCANGRIYNNGETCVAAKRFIVVDAVYDAFKEAFVEKMKGIEMGDPTQADSNLGPIAREDLRATLHEQVEKSVDRGANIVIGGEMPEGKGFYYPSTVLDNVQPGQPAYDDELFGPVASLIRAVDDEDAMRIANDSRFGLGGGIFSKDVAKAKRLAKQYFDTGMVFINSFGVAQPNMPFGGVKNSGYGREHGGFGIREFVNVKAVMVLENE</sequence>
<dbReference type="InterPro" id="IPR016163">
    <property type="entry name" value="Ald_DH_C"/>
</dbReference>
<dbReference type="PANTHER" id="PTHR43217">
    <property type="entry name" value="SUCCINATE SEMIALDEHYDE DEHYDROGENASE [NAD(P)+] SAD"/>
    <property type="match status" value="1"/>
</dbReference>
<dbReference type="Proteomes" id="UP000310017">
    <property type="component" value="Chromosome"/>
</dbReference>
<evidence type="ECO:0000313" key="6">
    <source>
        <dbReference type="Proteomes" id="UP000310017"/>
    </source>
</evidence>
<dbReference type="OrthoDB" id="9762913at2"/>
<dbReference type="Gene3D" id="3.40.309.10">
    <property type="entry name" value="Aldehyde Dehydrogenase, Chain A, domain 2"/>
    <property type="match status" value="1"/>
</dbReference>
<keyword evidence="6" id="KW-1185">Reference proteome</keyword>
<dbReference type="EMBL" id="CP040710">
    <property type="protein sequence ID" value="QCX00736.1"/>
    <property type="molecule type" value="Genomic_DNA"/>
</dbReference>
<accession>A0A5B7SQ68</accession>
<evidence type="ECO:0000256" key="3">
    <source>
        <dbReference type="ARBA" id="ARBA00023002"/>
    </source>
</evidence>
<dbReference type="RefSeq" id="WP_138853080.1">
    <property type="nucleotide sequence ID" value="NZ_CP040710.1"/>
</dbReference>
<dbReference type="Pfam" id="PF00171">
    <property type="entry name" value="Aldedh"/>
    <property type="match status" value="1"/>
</dbReference>
<dbReference type="KEGG" id="asag:FGM00_11685"/>
<feature type="domain" description="Aldehyde dehydrogenase" evidence="4">
    <location>
        <begin position="6"/>
        <end position="460"/>
    </location>
</feature>
<dbReference type="InterPro" id="IPR016161">
    <property type="entry name" value="Ald_DH/histidinol_DH"/>
</dbReference>
<dbReference type="PANTHER" id="PTHR43217:SF1">
    <property type="entry name" value="SUCCINATE SEMIALDEHYDE DEHYDROGENASE [NAD(P)+] SAD"/>
    <property type="match status" value="1"/>
</dbReference>
<dbReference type="GO" id="GO:0004777">
    <property type="term" value="F:succinate-semialdehyde dehydrogenase (NAD+) activity"/>
    <property type="evidence" value="ECO:0007669"/>
    <property type="project" value="TreeGrafter"/>
</dbReference>
<dbReference type="SUPFAM" id="SSF53720">
    <property type="entry name" value="ALDH-like"/>
    <property type="match status" value="1"/>
</dbReference>
<gene>
    <name evidence="5" type="ORF">FGM00_11685</name>
</gene>
<dbReference type="Gene3D" id="3.40.605.10">
    <property type="entry name" value="Aldehyde Dehydrogenase, Chain A, domain 1"/>
    <property type="match status" value="1"/>
</dbReference>
<evidence type="ECO:0000259" key="4">
    <source>
        <dbReference type="Pfam" id="PF00171"/>
    </source>
</evidence>
<dbReference type="InterPro" id="IPR047110">
    <property type="entry name" value="GABD/Sad-like"/>
</dbReference>
<evidence type="ECO:0000256" key="1">
    <source>
        <dbReference type="ARBA" id="ARBA00009986"/>
    </source>
</evidence>
<dbReference type="AlphaFoldDB" id="A0A5B7SQ68"/>
<keyword evidence="3" id="KW-0560">Oxidoreductase</keyword>
<dbReference type="InterPro" id="IPR015590">
    <property type="entry name" value="Aldehyde_DH_dom"/>
</dbReference>